<dbReference type="EMBL" id="LN879502">
    <property type="protein sequence ID" value="CUI17273.1"/>
    <property type="molecule type" value="Genomic_DNA"/>
</dbReference>
<sequence>MANYYYIGTYLPPLSFDAPPEISFTEFKKLLKDNLSEDDYRKTKIIRRYYDILNLRSLWLREELDPHGELDELELEEALATQVGLPSYVYDFIATHEKTEERIRHFPLLLARFFQSAASEQDPLLRKFLNFERELRLVWTGYRAAKLGRDLSVELQYEDPEEDLIAQLLAQKNSKVFEPPEKYQELKIIFEKYEEDPLALQRAIDQYRVAYIESLVGMADTFSIERILAYMIQLIIIEKWFELDKDKGKEIVDTIVRETH</sequence>
<keyword evidence="2" id="KW-1185">Reference proteome</keyword>
<dbReference type="RefSeq" id="WP_059061423.1">
    <property type="nucleotide sequence ID" value="NZ_LN879502.1"/>
</dbReference>
<dbReference type="KEGG" id="pnl:PNK_1664"/>
<dbReference type="Pfam" id="PF10962">
    <property type="entry name" value="DUF2764"/>
    <property type="match status" value="1"/>
</dbReference>
<dbReference type="PATRIC" id="fig|389348.3.peg.1864"/>
<proteinExistence type="predicted"/>
<evidence type="ECO:0000313" key="1">
    <source>
        <dbReference type="EMBL" id="CUI17273.1"/>
    </source>
</evidence>
<dbReference type="InterPro" id="IPR024492">
    <property type="entry name" value="DUF2764"/>
</dbReference>
<dbReference type="STRING" id="389348.PNK_1664"/>
<reference evidence="2" key="1">
    <citation type="submission" date="2015-09" db="EMBL/GenBank/DDBJ databases">
        <authorList>
            <person name="Bertelli C."/>
        </authorList>
    </citation>
    <scope>NUCLEOTIDE SEQUENCE [LARGE SCALE GENOMIC DNA]</scope>
    <source>
        <strain evidence="2">KNic</strain>
    </source>
</reference>
<accession>A0A0U5JB56</accession>
<evidence type="ECO:0000313" key="2">
    <source>
        <dbReference type="Proteomes" id="UP000069902"/>
    </source>
</evidence>
<dbReference type="AlphaFoldDB" id="A0A0U5JB56"/>
<gene>
    <name evidence="1" type="ORF">PNK_1664</name>
</gene>
<dbReference type="Proteomes" id="UP000069902">
    <property type="component" value="Chromosome cPNK"/>
</dbReference>
<dbReference type="InParanoid" id="A0A0U5JB56"/>
<protein>
    <submittedName>
        <fullName evidence="1">DUF2764 domain-containing protein</fullName>
    </submittedName>
</protein>
<organism evidence="1 2">
    <name type="scientific">Candidatus Protochlamydia naegleriophila</name>
    <dbReference type="NCBI Taxonomy" id="389348"/>
    <lineage>
        <taxon>Bacteria</taxon>
        <taxon>Pseudomonadati</taxon>
        <taxon>Chlamydiota</taxon>
        <taxon>Chlamydiia</taxon>
        <taxon>Parachlamydiales</taxon>
        <taxon>Parachlamydiaceae</taxon>
        <taxon>Candidatus Protochlamydia</taxon>
    </lineage>
</organism>
<name>A0A0U5JB56_9BACT</name>